<keyword evidence="6 10" id="KW-0274">FAD</keyword>
<comment type="subcellular location">
    <subcellularLocation>
        <location evidence="10">Endoplasmic reticulum membrane</location>
        <topology evidence="10">Multi-pass membrane protein</topology>
    </subcellularLocation>
    <subcellularLocation>
        <location evidence="2">Microsome membrane</location>
        <topology evidence="2">Multi-pass membrane protein</topology>
    </subcellularLocation>
</comment>
<dbReference type="OrthoDB" id="1678617at2759"/>
<keyword evidence="7" id="KW-0492">Microsome</keyword>
<evidence type="ECO:0000259" key="11">
    <source>
        <dbReference type="Pfam" id="PF08491"/>
    </source>
</evidence>
<dbReference type="HOGENOM" id="CLU_026390_0_1_1"/>
<evidence type="ECO:0000256" key="3">
    <source>
        <dbReference type="ARBA" id="ARBA00008802"/>
    </source>
</evidence>
<evidence type="ECO:0000256" key="1">
    <source>
        <dbReference type="ARBA" id="ARBA00001974"/>
    </source>
</evidence>
<dbReference type="Gene3D" id="3.50.50.60">
    <property type="entry name" value="FAD/NAD(P)-binding domain"/>
    <property type="match status" value="1"/>
</dbReference>
<reference evidence="12 13" key="1">
    <citation type="submission" date="2014-06" db="EMBL/GenBank/DDBJ databases">
        <authorList>
            <consortium name="DOE Joint Genome Institute"/>
            <person name="Kuo A."/>
            <person name="Kohler A."/>
            <person name="Nagy L.G."/>
            <person name="Floudas D."/>
            <person name="Copeland A."/>
            <person name="Barry K.W."/>
            <person name="Cichocki N."/>
            <person name="Veneault-Fourrey C."/>
            <person name="LaButti K."/>
            <person name="Lindquist E.A."/>
            <person name="Lipzen A."/>
            <person name="Lundell T."/>
            <person name="Morin E."/>
            <person name="Murat C."/>
            <person name="Sun H."/>
            <person name="Tunlid A."/>
            <person name="Henrissat B."/>
            <person name="Grigoriev I.V."/>
            <person name="Hibbett D.S."/>
            <person name="Martin F."/>
            <person name="Nordberg H.P."/>
            <person name="Cantor M.N."/>
            <person name="Hua S.X."/>
        </authorList>
    </citation>
    <scope>NUCLEOTIDE SEQUENCE [LARGE SCALE GENOMIC DNA]</scope>
    <source>
        <strain evidence="12 13">ATCC 200175</strain>
    </source>
</reference>
<protein>
    <recommendedName>
        <fullName evidence="4 10">Squalene monooxygenase</fullName>
        <ecNumber evidence="4 10">1.14.14.17</ecNumber>
    </recommendedName>
</protein>
<dbReference type="AlphaFoldDB" id="A0A0C9SY81"/>
<comment type="function">
    <text evidence="10">Catalyzes the stereospecific oxidation of squalene to (S)-2,3-epoxysqualene, and is considered to be a rate-limiting enzyme in steroid biosynthesis.</text>
</comment>
<evidence type="ECO:0000256" key="4">
    <source>
        <dbReference type="ARBA" id="ARBA00012312"/>
    </source>
</evidence>
<evidence type="ECO:0000256" key="5">
    <source>
        <dbReference type="ARBA" id="ARBA00022630"/>
    </source>
</evidence>
<dbReference type="GO" id="GO:0004506">
    <property type="term" value="F:squalene monooxygenase activity"/>
    <property type="evidence" value="ECO:0007669"/>
    <property type="project" value="UniProtKB-UniRule"/>
</dbReference>
<keyword evidence="9" id="KW-0472">Membrane</keyword>
<evidence type="ECO:0000256" key="6">
    <source>
        <dbReference type="ARBA" id="ARBA00022827"/>
    </source>
</evidence>
<dbReference type="SUPFAM" id="SSF51905">
    <property type="entry name" value="FAD/NAD(P)-binding domain"/>
    <property type="match status" value="1"/>
</dbReference>
<evidence type="ECO:0000313" key="12">
    <source>
        <dbReference type="EMBL" id="KIJ14859.1"/>
    </source>
</evidence>
<accession>A0A0C9SY81</accession>
<dbReference type="EMBL" id="KN819340">
    <property type="protein sequence ID" value="KIJ14859.1"/>
    <property type="molecule type" value="Genomic_DNA"/>
</dbReference>
<dbReference type="GO" id="GO:0005789">
    <property type="term" value="C:endoplasmic reticulum membrane"/>
    <property type="evidence" value="ECO:0007669"/>
    <property type="project" value="UniProtKB-SubCell"/>
</dbReference>
<dbReference type="PANTHER" id="PTHR10835:SF0">
    <property type="entry name" value="SQUALENE MONOOXYGENASE"/>
    <property type="match status" value="1"/>
</dbReference>
<evidence type="ECO:0000256" key="10">
    <source>
        <dbReference type="RuleBase" id="RU367121"/>
    </source>
</evidence>
<dbReference type="PANTHER" id="PTHR10835">
    <property type="entry name" value="SQUALENE MONOOXYGENASE"/>
    <property type="match status" value="1"/>
</dbReference>
<dbReference type="GO" id="GO:0006696">
    <property type="term" value="P:ergosterol biosynthetic process"/>
    <property type="evidence" value="ECO:0007669"/>
    <property type="project" value="TreeGrafter"/>
</dbReference>
<dbReference type="PRINTS" id="PR00420">
    <property type="entry name" value="RNGMNOXGNASE"/>
</dbReference>
<sequence length="486" mass="53585">MSSVHHDILIVGAGVAGSALAHALSTITSKSRGSPIRVALLERSLSEPDRIVGELLQPGGVEALHKLGMEAALDGIDAIPEHGYCVVQAGRLVHIPYPDGRQGRSFHHGQFIMGLREHARRAPGVDVIEATVNELIECQHTKRVLGVRATRTSTSGDGTKGEKESFFADLVIIADGCFSNFRGSVMGKSARQSTTRSYFVGAILKDVRLPMPQHGTVALIKGHGPVLLYQVSEHDTRMLVDVKNPLPSDLKGHILTNIVPQLPASLHIAVHEALENDRLRRMPNSFLPPVEQVGKYTKEGVFLLGDAWNMRHPLTGGGMTVALNDVVILSQLLAEIDNFTNWDQMSDLLSRWHWARKPLSSTINILSVALYDLFGADDECLVVLQNGCFKYFECGGDCVRDPVSLLAGIAASPSLLAYHFFYVAFYSIWVMFTHPRLVNNQVNGEKPVLEAPPIWDYPYLCLKSVKVFWTACAVFGPLLWSEVRWW</sequence>
<evidence type="ECO:0000313" key="13">
    <source>
        <dbReference type="Proteomes" id="UP000053647"/>
    </source>
</evidence>
<keyword evidence="13" id="KW-1185">Reference proteome</keyword>
<gene>
    <name evidence="12" type="ORF">PAXINDRAFT_169529</name>
</gene>
<dbReference type="EC" id="1.14.14.17" evidence="4 10"/>
<dbReference type="Pfam" id="PF08491">
    <property type="entry name" value="SE"/>
    <property type="match status" value="1"/>
</dbReference>
<keyword evidence="10" id="KW-0256">Endoplasmic reticulum</keyword>
<proteinExistence type="inferred from homology"/>
<comment type="similarity">
    <text evidence="3 10">Belongs to the squalene monooxygenase family.</text>
</comment>
<evidence type="ECO:0000256" key="2">
    <source>
        <dbReference type="ARBA" id="ARBA00004154"/>
    </source>
</evidence>
<dbReference type="InterPro" id="IPR013698">
    <property type="entry name" value="Squalene_epoxidase"/>
</dbReference>
<feature type="domain" description="Squalene epoxidase" evidence="11">
    <location>
        <begin position="167"/>
        <end position="435"/>
    </location>
</feature>
<keyword evidence="5 10" id="KW-0285">Flavoprotein</keyword>
<dbReference type="InterPro" id="IPR036188">
    <property type="entry name" value="FAD/NAD-bd_sf"/>
</dbReference>
<organism evidence="12 13">
    <name type="scientific">Paxillus involutus ATCC 200175</name>
    <dbReference type="NCBI Taxonomy" id="664439"/>
    <lineage>
        <taxon>Eukaryota</taxon>
        <taxon>Fungi</taxon>
        <taxon>Dikarya</taxon>
        <taxon>Basidiomycota</taxon>
        <taxon>Agaricomycotina</taxon>
        <taxon>Agaricomycetes</taxon>
        <taxon>Agaricomycetidae</taxon>
        <taxon>Boletales</taxon>
        <taxon>Paxilineae</taxon>
        <taxon>Paxillaceae</taxon>
        <taxon>Paxillus</taxon>
    </lineage>
</organism>
<dbReference type="InterPro" id="IPR040125">
    <property type="entry name" value="Squalene_monox"/>
</dbReference>
<keyword evidence="8 10" id="KW-0560">Oxidoreductase</keyword>
<comment type="cofactor">
    <cofactor evidence="1 10">
        <name>FAD</name>
        <dbReference type="ChEBI" id="CHEBI:57692"/>
    </cofactor>
</comment>
<reference evidence="13" key="2">
    <citation type="submission" date="2015-01" db="EMBL/GenBank/DDBJ databases">
        <title>Evolutionary Origins and Diversification of the Mycorrhizal Mutualists.</title>
        <authorList>
            <consortium name="DOE Joint Genome Institute"/>
            <consortium name="Mycorrhizal Genomics Consortium"/>
            <person name="Kohler A."/>
            <person name="Kuo A."/>
            <person name="Nagy L.G."/>
            <person name="Floudas D."/>
            <person name="Copeland A."/>
            <person name="Barry K.W."/>
            <person name="Cichocki N."/>
            <person name="Veneault-Fourrey C."/>
            <person name="LaButti K."/>
            <person name="Lindquist E.A."/>
            <person name="Lipzen A."/>
            <person name="Lundell T."/>
            <person name="Morin E."/>
            <person name="Murat C."/>
            <person name="Riley R."/>
            <person name="Ohm R."/>
            <person name="Sun H."/>
            <person name="Tunlid A."/>
            <person name="Henrissat B."/>
            <person name="Grigoriev I.V."/>
            <person name="Hibbett D.S."/>
            <person name="Martin F."/>
        </authorList>
    </citation>
    <scope>NUCLEOTIDE SEQUENCE [LARGE SCALE GENOMIC DNA]</scope>
    <source>
        <strain evidence="13">ATCC 200175</strain>
    </source>
</reference>
<dbReference type="UniPathway" id="UPA00767">
    <property type="reaction ID" value="UER00752"/>
</dbReference>
<comment type="catalytic activity">
    <reaction evidence="10">
        <text>squalene + reduced [NADPH--hemoprotein reductase] + O2 = (S)-2,3-epoxysqualene + oxidized [NADPH--hemoprotein reductase] + H2O + H(+)</text>
        <dbReference type="Rhea" id="RHEA:25282"/>
        <dbReference type="Rhea" id="RHEA-COMP:11964"/>
        <dbReference type="Rhea" id="RHEA-COMP:11965"/>
        <dbReference type="ChEBI" id="CHEBI:15377"/>
        <dbReference type="ChEBI" id="CHEBI:15378"/>
        <dbReference type="ChEBI" id="CHEBI:15379"/>
        <dbReference type="ChEBI" id="CHEBI:15440"/>
        <dbReference type="ChEBI" id="CHEBI:15441"/>
        <dbReference type="ChEBI" id="CHEBI:57618"/>
        <dbReference type="ChEBI" id="CHEBI:58210"/>
        <dbReference type="EC" id="1.14.14.17"/>
    </reaction>
</comment>
<evidence type="ECO:0000256" key="8">
    <source>
        <dbReference type="ARBA" id="ARBA00023002"/>
    </source>
</evidence>
<name>A0A0C9SY81_PAXIN</name>
<dbReference type="Proteomes" id="UP000053647">
    <property type="component" value="Unassembled WGS sequence"/>
</dbReference>
<dbReference type="GO" id="GO:0050660">
    <property type="term" value="F:flavin adenine dinucleotide binding"/>
    <property type="evidence" value="ECO:0007669"/>
    <property type="project" value="UniProtKB-UniRule"/>
</dbReference>
<evidence type="ECO:0000256" key="7">
    <source>
        <dbReference type="ARBA" id="ARBA00022848"/>
    </source>
</evidence>
<evidence type="ECO:0000256" key="9">
    <source>
        <dbReference type="ARBA" id="ARBA00023136"/>
    </source>
</evidence>